<evidence type="ECO:0000256" key="1">
    <source>
        <dbReference type="SAM" id="Phobius"/>
    </source>
</evidence>
<keyword evidence="3" id="KW-1185">Reference proteome</keyword>
<accession>A0A9P0PAK8</accession>
<dbReference type="EMBL" id="CAKOFQ010006837">
    <property type="protein sequence ID" value="CAH1975539.1"/>
    <property type="molecule type" value="Genomic_DNA"/>
</dbReference>
<organism evidence="2 3">
    <name type="scientific">Acanthoscelides obtectus</name>
    <name type="common">Bean weevil</name>
    <name type="synonym">Bruchus obtectus</name>
    <dbReference type="NCBI Taxonomy" id="200917"/>
    <lineage>
        <taxon>Eukaryota</taxon>
        <taxon>Metazoa</taxon>
        <taxon>Ecdysozoa</taxon>
        <taxon>Arthropoda</taxon>
        <taxon>Hexapoda</taxon>
        <taxon>Insecta</taxon>
        <taxon>Pterygota</taxon>
        <taxon>Neoptera</taxon>
        <taxon>Endopterygota</taxon>
        <taxon>Coleoptera</taxon>
        <taxon>Polyphaga</taxon>
        <taxon>Cucujiformia</taxon>
        <taxon>Chrysomeloidea</taxon>
        <taxon>Chrysomelidae</taxon>
        <taxon>Bruchinae</taxon>
        <taxon>Bruchini</taxon>
        <taxon>Acanthoscelides</taxon>
    </lineage>
</organism>
<feature type="transmembrane region" description="Helical" evidence="1">
    <location>
        <begin position="43"/>
        <end position="64"/>
    </location>
</feature>
<gene>
    <name evidence="2" type="ORF">ACAOBT_LOCUS11650</name>
</gene>
<keyword evidence="1" id="KW-0472">Membrane</keyword>
<sequence length="93" mass="11368">MHQEVIFCSDEVSRGLLAVLYFNCVKYSERKFYILPLCTYKVLIFYISVLIQTLFLLLAILVYYEDFLLFIYFSELRHTKEMFLRYMLYRNST</sequence>
<keyword evidence="1" id="KW-1133">Transmembrane helix</keyword>
<protein>
    <submittedName>
        <fullName evidence="2">Uncharacterized protein</fullName>
    </submittedName>
</protein>
<dbReference type="Proteomes" id="UP001152888">
    <property type="component" value="Unassembled WGS sequence"/>
</dbReference>
<evidence type="ECO:0000313" key="2">
    <source>
        <dbReference type="EMBL" id="CAH1975539.1"/>
    </source>
</evidence>
<keyword evidence="1" id="KW-0812">Transmembrane</keyword>
<comment type="caution">
    <text evidence="2">The sequence shown here is derived from an EMBL/GenBank/DDBJ whole genome shotgun (WGS) entry which is preliminary data.</text>
</comment>
<reference evidence="2" key="1">
    <citation type="submission" date="2022-03" db="EMBL/GenBank/DDBJ databases">
        <authorList>
            <person name="Sayadi A."/>
        </authorList>
    </citation>
    <scope>NUCLEOTIDE SEQUENCE</scope>
</reference>
<proteinExistence type="predicted"/>
<dbReference type="AlphaFoldDB" id="A0A9P0PAK8"/>
<name>A0A9P0PAK8_ACAOB</name>
<evidence type="ECO:0000313" key="3">
    <source>
        <dbReference type="Proteomes" id="UP001152888"/>
    </source>
</evidence>